<evidence type="ECO:0000313" key="1">
    <source>
        <dbReference type="EMBL" id="KAA8491697.1"/>
    </source>
</evidence>
<dbReference type="Proteomes" id="UP000324585">
    <property type="component" value="Unassembled WGS sequence"/>
</dbReference>
<evidence type="ECO:0000313" key="2">
    <source>
        <dbReference type="Proteomes" id="UP000324585"/>
    </source>
</evidence>
<name>A0A5J4YMR1_PORPP</name>
<dbReference type="InterPro" id="IPR054220">
    <property type="entry name" value="DUF6940"/>
</dbReference>
<dbReference type="AlphaFoldDB" id="A0A5J4YMR1"/>
<comment type="caution">
    <text evidence="1">The sequence shown here is derived from an EMBL/GenBank/DDBJ whole genome shotgun (WGS) entry which is preliminary data.</text>
</comment>
<dbReference type="EMBL" id="VRMN01000012">
    <property type="protein sequence ID" value="KAA8491697.1"/>
    <property type="molecule type" value="Genomic_DNA"/>
</dbReference>
<gene>
    <name evidence="1" type="ORF">FVE85_9744</name>
</gene>
<reference evidence="2" key="1">
    <citation type="journal article" date="2019" name="Nat. Commun.">
        <title>Expansion of phycobilisome linker gene families in mesophilic red algae.</title>
        <authorList>
            <person name="Lee J."/>
            <person name="Kim D."/>
            <person name="Bhattacharya D."/>
            <person name="Yoon H.S."/>
        </authorList>
    </citation>
    <scope>NUCLEOTIDE SEQUENCE [LARGE SCALE GENOMIC DNA]</scope>
    <source>
        <strain evidence="2">CCMP 1328</strain>
    </source>
</reference>
<protein>
    <submittedName>
        <fullName evidence="1">Uncharacterized protein</fullName>
    </submittedName>
</protein>
<keyword evidence="2" id="KW-1185">Reference proteome</keyword>
<dbReference type="OrthoDB" id="411235at2759"/>
<organism evidence="1 2">
    <name type="scientific">Porphyridium purpureum</name>
    <name type="common">Red alga</name>
    <name type="synonym">Porphyridium cruentum</name>
    <dbReference type="NCBI Taxonomy" id="35688"/>
    <lineage>
        <taxon>Eukaryota</taxon>
        <taxon>Rhodophyta</taxon>
        <taxon>Bangiophyceae</taxon>
        <taxon>Porphyridiales</taxon>
        <taxon>Porphyridiaceae</taxon>
        <taxon>Porphyridium</taxon>
    </lineage>
</organism>
<proteinExistence type="predicted"/>
<accession>A0A5J4YMR1</accession>
<dbReference type="OMA" id="CNTHGHG"/>
<dbReference type="Pfam" id="PF22086">
    <property type="entry name" value="DUF6940"/>
    <property type="match status" value="1"/>
</dbReference>
<sequence length="203" mass="21841">MISRVHGAHADAGCGGVEFQVHGDLVALLRADAAFRAELAETILGAADALGPAACVFWECTPLRPDENPSHGSRFCVVRAPVLEGIEPDEQTFSVQFRDARRSGARVVTFKNLGGDATLVAPVPPSGQPMDASSLAPWLRATRDDAQVRDDVFRAVGEAAAHRMSELGPADTLWLSTSGAGVSYLHFRLDGRPKYYVSNYRHL</sequence>